<evidence type="ECO:0000256" key="6">
    <source>
        <dbReference type="SAM" id="MobiDB-lite"/>
    </source>
</evidence>
<evidence type="ECO:0000256" key="2">
    <source>
        <dbReference type="ARBA" id="ARBA00022475"/>
    </source>
</evidence>
<dbReference type="PANTHER" id="PTHR30485">
    <property type="entry name" value="NI/FE-HYDROGENASE 1 B-TYPE CYTOCHROME SUBUNIT"/>
    <property type="match status" value="1"/>
</dbReference>
<dbReference type="RefSeq" id="WP_201845336.1">
    <property type="nucleotide sequence ID" value="NZ_JABBYC010000004.1"/>
</dbReference>
<dbReference type="Gene3D" id="1.20.950.20">
    <property type="entry name" value="Transmembrane di-heme cytochromes, Chain C"/>
    <property type="match status" value="1"/>
</dbReference>
<feature type="domain" description="Cytochrome b561 bacterial/Ni-hydrogenase" evidence="8">
    <location>
        <begin position="365"/>
        <end position="556"/>
    </location>
</feature>
<organism evidence="9 10">
    <name type="scientific">Myceligenerans indicum</name>
    <dbReference type="NCBI Taxonomy" id="2593663"/>
    <lineage>
        <taxon>Bacteria</taxon>
        <taxon>Bacillati</taxon>
        <taxon>Actinomycetota</taxon>
        <taxon>Actinomycetes</taxon>
        <taxon>Micrococcales</taxon>
        <taxon>Promicromonosporaceae</taxon>
        <taxon>Myceligenerans</taxon>
    </lineage>
</organism>
<dbReference type="InterPro" id="IPR016174">
    <property type="entry name" value="Di-haem_cyt_TM"/>
</dbReference>
<evidence type="ECO:0000256" key="5">
    <source>
        <dbReference type="ARBA" id="ARBA00023136"/>
    </source>
</evidence>
<feature type="compositionally biased region" description="Pro residues" evidence="6">
    <location>
        <begin position="280"/>
        <end position="292"/>
    </location>
</feature>
<name>A0ABS1LH62_9MICO</name>
<reference evidence="9 10" key="1">
    <citation type="journal article" date="2021" name="Arch. Microbiol.">
        <title>Myceligenerans indicum sp. nov., an actinobacterium isolated from mangrove sediment of Sundarbans, India.</title>
        <authorList>
            <person name="Asha K."/>
            <person name="Bhadury P."/>
        </authorList>
    </citation>
    <scope>NUCLEOTIDE SEQUENCE [LARGE SCALE GENOMIC DNA]</scope>
    <source>
        <strain evidence="9 10">I2</strain>
    </source>
</reference>
<keyword evidence="2" id="KW-1003">Cell membrane</keyword>
<dbReference type="PANTHER" id="PTHR30485:SF0">
    <property type="entry name" value="NI_FE-HYDROGENASE 1 B-TYPE CYTOCHROME SUBUNIT-RELATED"/>
    <property type="match status" value="1"/>
</dbReference>
<dbReference type="InterPro" id="IPR051542">
    <property type="entry name" value="Hydrogenase_cytochrome"/>
</dbReference>
<feature type="region of interest" description="Disordered" evidence="6">
    <location>
        <begin position="185"/>
        <end position="304"/>
    </location>
</feature>
<feature type="region of interest" description="Disordered" evidence="6">
    <location>
        <begin position="1"/>
        <end position="84"/>
    </location>
</feature>
<dbReference type="Pfam" id="PF01292">
    <property type="entry name" value="Ni_hydr_CYTB"/>
    <property type="match status" value="1"/>
</dbReference>
<dbReference type="Proteomes" id="UP000675409">
    <property type="component" value="Unassembled WGS sequence"/>
</dbReference>
<keyword evidence="4 7" id="KW-1133">Transmembrane helix</keyword>
<gene>
    <name evidence="9" type="ORF">HGK34_04245</name>
</gene>
<feature type="region of interest" description="Disordered" evidence="6">
    <location>
        <begin position="96"/>
        <end position="131"/>
    </location>
</feature>
<evidence type="ECO:0000259" key="8">
    <source>
        <dbReference type="Pfam" id="PF01292"/>
    </source>
</evidence>
<feature type="transmembrane region" description="Helical" evidence="7">
    <location>
        <begin position="567"/>
        <end position="596"/>
    </location>
</feature>
<keyword evidence="5 7" id="KW-0472">Membrane</keyword>
<feature type="transmembrane region" description="Helical" evidence="7">
    <location>
        <begin position="371"/>
        <end position="392"/>
    </location>
</feature>
<dbReference type="InterPro" id="IPR011577">
    <property type="entry name" value="Cyt_b561_bac/Ni-Hgenase"/>
</dbReference>
<dbReference type="SUPFAM" id="SSF81342">
    <property type="entry name" value="Transmembrane di-heme cytochromes"/>
    <property type="match status" value="1"/>
</dbReference>
<evidence type="ECO:0000256" key="3">
    <source>
        <dbReference type="ARBA" id="ARBA00022692"/>
    </source>
</evidence>
<evidence type="ECO:0000256" key="7">
    <source>
        <dbReference type="SAM" id="Phobius"/>
    </source>
</evidence>
<evidence type="ECO:0000313" key="10">
    <source>
        <dbReference type="Proteomes" id="UP000675409"/>
    </source>
</evidence>
<feature type="transmembrane region" description="Helical" evidence="7">
    <location>
        <begin position="413"/>
        <end position="436"/>
    </location>
</feature>
<evidence type="ECO:0000256" key="1">
    <source>
        <dbReference type="ARBA" id="ARBA00004651"/>
    </source>
</evidence>
<feature type="transmembrane region" description="Helical" evidence="7">
    <location>
        <begin position="317"/>
        <end position="338"/>
    </location>
</feature>
<keyword evidence="10" id="KW-1185">Reference proteome</keyword>
<feature type="transmembrane region" description="Helical" evidence="7">
    <location>
        <begin position="523"/>
        <end position="547"/>
    </location>
</feature>
<keyword evidence="3 7" id="KW-0812">Transmembrane</keyword>
<proteinExistence type="predicted"/>
<feature type="compositionally biased region" description="Low complexity" evidence="6">
    <location>
        <begin position="240"/>
        <end position="249"/>
    </location>
</feature>
<accession>A0ABS1LH62</accession>
<feature type="compositionally biased region" description="Low complexity" evidence="6">
    <location>
        <begin position="209"/>
        <end position="221"/>
    </location>
</feature>
<evidence type="ECO:0000256" key="4">
    <source>
        <dbReference type="ARBA" id="ARBA00022989"/>
    </source>
</evidence>
<evidence type="ECO:0000313" key="9">
    <source>
        <dbReference type="EMBL" id="MBL0885499.1"/>
    </source>
</evidence>
<feature type="transmembrane region" description="Helical" evidence="7">
    <location>
        <begin position="481"/>
        <end position="502"/>
    </location>
</feature>
<protein>
    <submittedName>
        <fullName evidence="9">Cytochrome b/b6 domain-containing protein</fullName>
    </submittedName>
</protein>
<comment type="subcellular location">
    <subcellularLocation>
        <location evidence="1">Cell membrane</location>
        <topology evidence="1">Multi-pass membrane protein</topology>
    </subcellularLocation>
</comment>
<comment type="caution">
    <text evidence="9">The sequence shown here is derived from an EMBL/GenBank/DDBJ whole genome shotgun (WGS) entry which is preliminary data.</text>
</comment>
<dbReference type="EMBL" id="JABBYC010000004">
    <property type="protein sequence ID" value="MBL0885499.1"/>
    <property type="molecule type" value="Genomic_DNA"/>
</dbReference>
<sequence length="602" mass="62150">MATFSQGLRQGLPRRPGGPAWPPADEATAAPVGGAAAQEPAEPALDAAPPVAAAEPALAAASPAAPASPAVAAEPAPGAAPAQTGAVEVRLRRGLPRVPGGEPWPPAGAVRVDGPPAAAATSSTGLPAVSGGTVVDDGAATAATDRPVAADVPAGLASASAGTPAVPGPPGPAAETVAEEVTLRRGLPRVAGGEPWPPAETVTVRRRLPVAPETATAPVTADSSRAEAADGVPSAPEPPRAATAPITPADQVESTAAVGSPTTAAVEPVPKAEPAGTTEPAPPAEPAPPTEPARPTVPAREPRRIGSRTLGEWARVLGWRLAAVVAAAGIIVLAARGVTTLPGVPEFLERYPGSYDLPDAAPVGFPAWANWAHYLNFFFMLLIVRTGLQVRYQKVPPASWTPAKGGKKISINLWLHTGIDLLWLANGVVFVVLLFASGHWMRIVPTSWEVFPNAASAALQYLTLDWPTEHGWVNYNSLQQLMYFVVVFVAAPLAAITGVRMSEWWPKDAERLNRFYPAPVARAVHFPTMLFFVLFVIVHVTLVFATGALRNLNHMFAASDTVSWEGFAWFTGGLAVAVAAVVAARPLVVAPIASLFGKVSSR</sequence>
<feature type="compositionally biased region" description="Low complexity" evidence="6">
    <location>
        <begin position="264"/>
        <end position="279"/>
    </location>
</feature>